<reference evidence="2" key="3">
    <citation type="submission" date="2015-04" db="UniProtKB">
        <authorList>
            <consortium name="EnsemblPlants"/>
        </authorList>
    </citation>
    <scope>IDENTIFICATION</scope>
    <source>
        <strain evidence="2">cv. Jemalong A17</strain>
    </source>
</reference>
<dbReference type="HOGENOM" id="CLU_1698148_0_0_1"/>
<name>A0A072U8D0_MEDTR</name>
<evidence type="ECO:0000313" key="2">
    <source>
        <dbReference type="EnsemblPlants" id="KEH25907"/>
    </source>
</evidence>
<accession>A0A072U8D0</accession>
<protein>
    <submittedName>
        <fullName evidence="1 2">Uncharacterized protein</fullName>
    </submittedName>
</protein>
<dbReference type="EnsemblPlants" id="KEH25907">
    <property type="protein sequence ID" value="KEH25907"/>
    <property type="gene ID" value="MTR_6g037520"/>
</dbReference>
<evidence type="ECO:0000313" key="1">
    <source>
        <dbReference type="EMBL" id="KEH25907.1"/>
    </source>
</evidence>
<sequence length="155" mass="18363">MPFFPQDLSSLTIVNLFQCSKYFELSKYKRMEPKRNKFFIECGFSTIDVWSRSEFGGRGLWFSNIEFQSYFLDAGIIHVYVKSSLNRFNQNVAKNYRYCCVPTKIIHMSTLPEHIIEEDIASLLQEHGTYDVMHFGKEQRNYIFVRIKGFRILEG</sequence>
<dbReference type="STRING" id="3880.A0A072U8D0"/>
<evidence type="ECO:0000313" key="3">
    <source>
        <dbReference type="Proteomes" id="UP000002051"/>
    </source>
</evidence>
<gene>
    <name evidence="1" type="ordered locus">MTR_6g037520</name>
</gene>
<organism evidence="1 3">
    <name type="scientific">Medicago truncatula</name>
    <name type="common">Barrel medic</name>
    <name type="synonym">Medicago tribuloides</name>
    <dbReference type="NCBI Taxonomy" id="3880"/>
    <lineage>
        <taxon>Eukaryota</taxon>
        <taxon>Viridiplantae</taxon>
        <taxon>Streptophyta</taxon>
        <taxon>Embryophyta</taxon>
        <taxon>Tracheophyta</taxon>
        <taxon>Spermatophyta</taxon>
        <taxon>Magnoliopsida</taxon>
        <taxon>eudicotyledons</taxon>
        <taxon>Gunneridae</taxon>
        <taxon>Pentapetalae</taxon>
        <taxon>rosids</taxon>
        <taxon>fabids</taxon>
        <taxon>Fabales</taxon>
        <taxon>Fabaceae</taxon>
        <taxon>Papilionoideae</taxon>
        <taxon>50 kb inversion clade</taxon>
        <taxon>NPAAA clade</taxon>
        <taxon>Hologalegina</taxon>
        <taxon>IRL clade</taxon>
        <taxon>Trifolieae</taxon>
        <taxon>Medicago</taxon>
    </lineage>
</organism>
<reference evidence="1 3" key="2">
    <citation type="journal article" date="2014" name="BMC Genomics">
        <title>An improved genome release (version Mt4.0) for the model legume Medicago truncatula.</title>
        <authorList>
            <person name="Tang H."/>
            <person name="Krishnakumar V."/>
            <person name="Bidwell S."/>
            <person name="Rosen B."/>
            <person name="Chan A."/>
            <person name="Zhou S."/>
            <person name="Gentzbittel L."/>
            <person name="Childs K.L."/>
            <person name="Yandell M."/>
            <person name="Gundlach H."/>
            <person name="Mayer K.F."/>
            <person name="Schwartz D.C."/>
            <person name="Town C.D."/>
        </authorList>
    </citation>
    <scope>GENOME REANNOTATION</scope>
    <source>
        <strain evidence="1">A17</strain>
        <strain evidence="2 3">cv. Jemalong A17</strain>
    </source>
</reference>
<dbReference type="AlphaFoldDB" id="A0A072U8D0"/>
<keyword evidence="3" id="KW-1185">Reference proteome</keyword>
<dbReference type="Proteomes" id="UP000002051">
    <property type="component" value="Chromosome 6"/>
</dbReference>
<dbReference type="EMBL" id="CM001222">
    <property type="protein sequence ID" value="KEH25907.1"/>
    <property type="molecule type" value="Genomic_DNA"/>
</dbReference>
<reference evidence="1 3" key="1">
    <citation type="journal article" date="2011" name="Nature">
        <title>The Medicago genome provides insight into the evolution of rhizobial symbioses.</title>
        <authorList>
            <person name="Young N.D."/>
            <person name="Debelle F."/>
            <person name="Oldroyd G.E."/>
            <person name="Geurts R."/>
            <person name="Cannon S.B."/>
            <person name="Udvardi M.K."/>
            <person name="Benedito V.A."/>
            <person name="Mayer K.F."/>
            <person name="Gouzy J."/>
            <person name="Schoof H."/>
            <person name="Van de Peer Y."/>
            <person name="Proost S."/>
            <person name="Cook D.R."/>
            <person name="Meyers B.C."/>
            <person name="Spannagl M."/>
            <person name="Cheung F."/>
            <person name="De Mita S."/>
            <person name="Krishnakumar V."/>
            <person name="Gundlach H."/>
            <person name="Zhou S."/>
            <person name="Mudge J."/>
            <person name="Bharti A.K."/>
            <person name="Murray J.D."/>
            <person name="Naoumkina M.A."/>
            <person name="Rosen B."/>
            <person name="Silverstein K.A."/>
            <person name="Tang H."/>
            <person name="Rombauts S."/>
            <person name="Zhao P.X."/>
            <person name="Zhou P."/>
            <person name="Barbe V."/>
            <person name="Bardou P."/>
            <person name="Bechner M."/>
            <person name="Bellec A."/>
            <person name="Berger A."/>
            <person name="Berges H."/>
            <person name="Bidwell S."/>
            <person name="Bisseling T."/>
            <person name="Choisne N."/>
            <person name="Couloux A."/>
            <person name="Denny R."/>
            <person name="Deshpande S."/>
            <person name="Dai X."/>
            <person name="Doyle J.J."/>
            <person name="Dudez A.M."/>
            <person name="Farmer A.D."/>
            <person name="Fouteau S."/>
            <person name="Franken C."/>
            <person name="Gibelin C."/>
            <person name="Gish J."/>
            <person name="Goldstein S."/>
            <person name="Gonzalez A.J."/>
            <person name="Green P.J."/>
            <person name="Hallab A."/>
            <person name="Hartog M."/>
            <person name="Hua A."/>
            <person name="Humphray S.J."/>
            <person name="Jeong D.H."/>
            <person name="Jing Y."/>
            <person name="Jocker A."/>
            <person name="Kenton S.M."/>
            <person name="Kim D.J."/>
            <person name="Klee K."/>
            <person name="Lai H."/>
            <person name="Lang C."/>
            <person name="Lin S."/>
            <person name="Macmil S.L."/>
            <person name="Magdelenat G."/>
            <person name="Matthews L."/>
            <person name="McCorrison J."/>
            <person name="Monaghan E.L."/>
            <person name="Mun J.H."/>
            <person name="Najar F.Z."/>
            <person name="Nicholson C."/>
            <person name="Noirot C."/>
            <person name="O'Bleness M."/>
            <person name="Paule C.R."/>
            <person name="Poulain J."/>
            <person name="Prion F."/>
            <person name="Qin B."/>
            <person name="Qu C."/>
            <person name="Retzel E.F."/>
            <person name="Riddle C."/>
            <person name="Sallet E."/>
            <person name="Samain S."/>
            <person name="Samson N."/>
            <person name="Sanders I."/>
            <person name="Saurat O."/>
            <person name="Scarpelli C."/>
            <person name="Schiex T."/>
            <person name="Segurens B."/>
            <person name="Severin A.J."/>
            <person name="Sherrier D.J."/>
            <person name="Shi R."/>
            <person name="Sims S."/>
            <person name="Singer S.R."/>
            <person name="Sinharoy S."/>
            <person name="Sterck L."/>
            <person name="Viollet A."/>
            <person name="Wang B.B."/>
            <person name="Wang K."/>
            <person name="Wang M."/>
            <person name="Wang X."/>
            <person name="Warfsmann J."/>
            <person name="Weissenbach J."/>
            <person name="White D.D."/>
            <person name="White J.D."/>
            <person name="Wiley G.B."/>
            <person name="Wincker P."/>
            <person name="Xing Y."/>
            <person name="Yang L."/>
            <person name="Yao Z."/>
            <person name="Ying F."/>
            <person name="Zhai J."/>
            <person name="Zhou L."/>
            <person name="Zuber A."/>
            <person name="Denarie J."/>
            <person name="Dixon R.A."/>
            <person name="May G.D."/>
            <person name="Schwartz D.C."/>
            <person name="Rogers J."/>
            <person name="Quetier F."/>
            <person name="Town C.D."/>
            <person name="Roe B.A."/>
        </authorList>
    </citation>
    <scope>NUCLEOTIDE SEQUENCE [LARGE SCALE GENOMIC DNA]</scope>
    <source>
        <strain evidence="1">A17</strain>
        <strain evidence="2 3">cv. Jemalong A17</strain>
    </source>
</reference>
<proteinExistence type="predicted"/>